<evidence type="ECO:0000256" key="8">
    <source>
        <dbReference type="ARBA" id="ARBA00023015"/>
    </source>
</evidence>
<dbReference type="Pfam" id="PF02099">
    <property type="entry name" value="Josephin"/>
    <property type="match status" value="1"/>
</dbReference>
<dbReference type="SMART" id="SM00726">
    <property type="entry name" value="UIM"/>
    <property type="match status" value="3"/>
</dbReference>
<dbReference type="GO" id="GO:0004843">
    <property type="term" value="F:cysteine-type deubiquitinase activity"/>
    <property type="evidence" value="ECO:0007669"/>
    <property type="project" value="UniProtKB-EC"/>
</dbReference>
<dbReference type="InterPro" id="IPR006155">
    <property type="entry name" value="Josephin"/>
</dbReference>
<evidence type="ECO:0000256" key="12">
    <source>
        <dbReference type="PROSITE-ProRule" id="PRU00331"/>
    </source>
</evidence>
<evidence type="ECO:0000256" key="1">
    <source>
        <dbReference type="ARBA" id="ARBA00000707"/>
    </source>
</evidence>
<keyword evidence="10" id="KW-0539">Nucleus</keyword>
<organism evidence="15 16">
    <name type="scientific">Ladona fulva</name>
    <name type="common">Scarce chaser dragonfly</name>
    <name type="synonym">Libellula fulva</name>
    <dbReference type="NCBI Taxonomy" id="123851"/>
    <lineage>
        <taxon>Eukaryota</taxon>
        <taxon>Metazoa</taxon>
        <taxon>Ecdysozoa</taxon>
        <taxon>Arthropoda</taxon>
        <taxon>Hexapoda</taxon>
        <taxon>Insecta</taxon>
        <taxon>Pterygota</taxon>
        <taxon>Palaeoptera</taxon>
        <taxon>Odonata</taxon>
        <taxon>Epiprocta</taxon>
        <taxon>Anisoptera</taxon>
        <taxon>Libelluloidea</taxon>
        <taxon>Libellulidae</taxon>
        <taxon>Ladona</taxon>
    </lineage>
</organism>
<evidence type="ECO:0000256" key="7">
    <source>
        <dbReference type="ARBA" id="ARBA00022807"/>
    </source>
</evidence>
<dbReference type="PROSITE" id="PS50957">
    <property type="entry name" value="JOSEPHIN"/>
    <property type="match status" value="1"/>
</dbReference>
<keyword evidence="7" id="KW-0788">Thiol protease</keyword>
<evidence type="ECO:0000256" key="6">
    <source>
        <dbReference type="ARBA" id="ARBA00022801"/>
    </source>
</evidence>
<evidence type="ECO:0000259" key="14">
    <source>
        <dbReference type="PROSITE" id="PS50957"/>
    </source>
</evidence>
<accession>A0A8K0K1H1</accession>
<evidence type="ECO:0000256" key="11">
    <source>
        <dbReference type="PIRSR" id="PIRSR633865-1"/>
    </source>
</evidence>
<dbReference type="InterPro" id="IPR003903">
    <property type="entry name" value="UIM_dom"/>
</dbReference>
<keyword evidence="5" id="KW-0833">Ubl conjugation pathway</keyword>
<feature type="compositionally biased region" description="Low complexity" evidence="13">
    <location>
        <begin position="370"/>
        <end position="381"/>
    </location>
</feature>
<dbReference type="Proteomes" id="UP000792457">
    <property type="component" value="Unassembled WGS sequence"/>
</dbReference>
<dbReference type="OrthoDB" id="10063692at2759"/>
<dbReference type="PANTHER" id="PTHR14159:SF0">
    <property type="entry name" value="ATAXIN-3-RELATED"/>
    <property type="match status" value="1"/>
</dbReference>
<feature type="active site" description="Proton acceptor" evidence="11">
    <location>
        <position position="132"/>
    </location>
</feature>
<keyword evidence="9" id="KW-0804">Transcription</keyword>
<dbReference type="GO" id="GO:0005634">
    <property type="term" value="C:nucleus"/>
    <property type="evidence" value="ECO:0007669"/>
    <property type="project" value="UniProtKB-SubCell"/>
</dbReference>
<dbReference type="FunFam" id="3.90.70.40:FF:000005">
    <property type="entry name" value="Ataxin 3"/>
    <property type="match status" value="1"/>
</dbReference>
<evidence type="ECO:0000313" key="15">
    <source>
        <dbReference type="EMBL" id="KAG8224233.1"/>
    </source>
</evidence>
<dbReference type="Gene3D" id="3.90.70.40">
    <property type="match status" value="1"/>
</dbReference>
<dbReference type="PRINTS" id="PR01233">
    <property type="entry name" value="JOSEPHIN"/>
</dbReference>
<evidence type="ECO:0000256" key="3">
    <source>
        <dbReference type="ARBA" id="ARBA00012759"/>
    </source>
</evidence>
<comment type="caution">
    <text evidence="15">The sequence shown here is derived from an EMBL/GenBank/DDBJ whole genome shotgun (WGS) entry which is preliminary data.</text>
</comment>
<gene>
    <name evidence="15" type="ORF">J437_LFUL002689</name>
</gene>
<dbReference type="GO" id="GO:0006508">
    <property type="term" value="P:proteolysis"/>
    <property type="evidence" value="ECO:0007669"/>
    <property type="project" value="UniProtKB-KW"/>
</dbReference>
<evidence type="ECO:0000256" key="4">
    <source>
        <dbReference type="ARBA" id="ARBA00022670"/>
    </source>
</evidence>
<feature type="active site" description="Nucleophile" evidence="11">
    <location>
        <position position="25"/>
    </location>
</feature>
<comment type="catalytic activity">
    <reaction evidence="1">
        <text>Thiol-dependent hydrolysis of ester, thioester, amide, peptide and isopeptide bonds formed by the C-terminal Gly of ubiquitin (a 76-residue protein attached to proteins as an intracellular targeting signal).</text>
        <dbReference type="EC" id="3.4.19.12"/>
    </reaction>
</comment>
<feature type="active site" evidence="11 12">
    <location>
        <position position="147"/>
    </location>
</feature>
<dbReference type="FunFam" id="1.10.287.10:FF:000023">
    <property type="entry name" value="Ataxin 3 variant ref"/>
    <property type="match status" value="1"/>
</dbReference>
<feature type="domain" description="Josephin" evidence="14">
    <location>
        <begin position="12"/>
        <end position="193"/>
    </location>
</feature>
<comment type="subcellular location">
    <subcellularLocation>
        <location evidence="2">Nucleus</location>
    </subcellularLocation>
</comment>
<evidence type="ECO:0000256" key="2">
    <source>
        <dbReference type="ARBA" id="ARBA00004123"/>
    </source>
</evidence>
<dbReference type="PANTHER" id="PTHR14159">
    <property type="entry name" value="ATAXIN-3-RELATED"/>
    <property type="match status" value="1"/>
</dbReference>
<dbReference type="Pfam" id="PF02809">
    <property type="entry name" value="UIM"/>
    <property type="match status" value="3"/>
</dbReference>
<dbReference type="Gene3D" id="1.10.287.10">
    <property type="entry name" value="S15/NS1, RNA-binding"/>
    <property type="match status" value="1"/>
</dbReference>
<dbReference type="AlphaFoldDB" id="A0A8K0K1H1"/>
<dbReference type="GO" id="GO:0016579">
    <property type="term" value="P:protein deubiquitination"/>
    <property type="evidence" value="ECO:0007669"/>
    <property type="project" value="InterPro"/>
</dbReference>
<feature type="active site" evidence="12">
    <location>
        <position position="132"/>
    </location>
</feature>
<reference evidence="15" key="2">
    <citation type="submission" date="2017-10" db="EMBL/GenBank/DDBJ databases">
        <title>Ladona fulva Genome sequencing and assembly.</title>
        <authorList>
            <person name="Murali S."/>
            <person name="Richards S."/>
            <person name="Bandaranaike D."/>
            <person name="Bellair M."/>
            <person name="Blankenburg K."/>
            <person name="Chao H."/>
            <person name="Dinh H."/>
            <person name="Doddapaneni H."/>
            <person name="Dugan-Rocha S."/>
            <person name="Elkadiri S."/>
            <person name="Gnanaolivu R."/>
            <person name="Hernandez B."/>
            <person name="Skinner E."/>
            <person name="Javaid M."/>
            <person name="Lee S."/>
            <person name="Li M."/>
            <person name="Ming W."/>
            <person name="Munidasa M."/>
            <person name="Muniz J."/>
            <person name="Nguyen L."/>
            <person name="Hughes D."/>
            <person name="Osuji N."/>
            <person name="Pu L.-L."/>
            <person name="Puazo M."/>
            <person name="Qu C."/>
            <person name="Quiroz J."/>
            <person name="Raj R."/>
            <person name="Weissenberger G."/>
            <person name="Xin Y."/>
            <person name="Zou X."/>
            <person name="Han Y."/>
            <person name="Worley K."/>
            <person name="Muzny D."/>
            <person name="Gibbs R."/>
        </authorList>
    </citation>
    <scope>NUCLEOTIDE SEQUENCE</scope>
    <source>
        <strain evidence="15">Sampled in the wild</strain>
    </source>
</reference>
<dbReference type="EC" id="3.4.19.12" evidence="3"/>
<evidence type="ECO:0000256" key="10">
    <source>
        <dbReference type="ARBA" id="ARBA00023242"/>
    </source>
</evidence>
<evidence type="ECO:0000256" key="9">
    <source>
        <dbReference type="ARBA" id="ARBA00023163"/>
    </source>
</evidence>
<sequence length="388" mass="42940">MIRSGFALTLKMEVIFHEKQEGSLCAQHCLNALLQGPYFSPVELATLAQRMDDEERKRMAESGVDSDTYKKFLEQPSGNMDDSGYFSVQVISSALEVWGLDLVPYNSSEEIALIAQKCPTDMQAYICNYRDHWFTIRRLGNQWFNLNSMLTGPELLSNTYLAMFLAQLQQEGYSIFIVKGILPESDADNLLRVCPAVQKVKPQLIRTAKNASCGASSGISSLFARVGNVVDGESSSSSGSKVSTESDKSLKERTELLVKLENSSFGDEDDEDLQRAIIASKADAGDEQPSALFNGDDEQQLQEALRLSLEVNNASPEPLARVRIESPDDEGDEELQRALKMSLECCKEDQASSQLNAEDVRQRRLDFFESSSPAAAISQSSRLNNPTT</sequence>
<evidence type="ECO:0000313" key="16">
    <source>
        <dbReference type="Proteomes" id="UP000792457"/>
    </source>
</evidence>
<keyword evidence="6 12" id="KW-0378">Hydrolase</keyword>
<keyword evidence="16" id="KW-1185">Reference proteome</keyword>
<name>A0A8K0K1H1_LADFU</name>
<reference evidence="15" key="1">
    <citation type="submission" date="2013-04" db="EMBL/GenBank/DDBJ databases">
        <authorList>
            <person name="Qu J."/>
            <person name="Murali S.C."/>
            <person name="Bandaranaike D."/>
            <person name="Bellair M."/>
            <person name="Blankenburg K."/>
            <person name="Chao H."/>
            <person name="Dinh H."/>
            <person name="Doddapaneni H."/>
            <person name="Downs B."/>
            <person name="Dugan-Rocha S."/>
            <person name="Elkadiri S."/>
            <person name="Gnanaolivu R.D."/>
            <person name="Hernandez B."/>
            <person name="Javaid M."/>
            <person name="Jayaseelan J.C."/>
            <person name="Lee S."/>
            <person name="Li M."/>
            <person name="Ming W."/>
            <person name="Munidasa M."/>
            <person name="Muniz J."/>
            <person name="Nguyen L."/>
            <person name="Ongeri F."/>
            <person name="Osuji N."/>
            <person name="Pu L.-L."/>
            <person name="Puazo M."/>
            <person name="Qu C."/>
            <person name="Quiroz J."/>
            <person name="Raj R."/>
            <person name="Weissenberger G."/>
            <person name="Xin Y."/>
            <person name="Zou X."/>
            <person name="Han Y."/>
            <person name="Richards S."/>
            <person name="Worley K."/>
            <person name="Muzny D."/>
            <person name="Gibbs R."/>
        </authorList>
    </citation>
    <scope>NUCLEOTIDE SEQUENCE</scope>
    <source>
        <strain evidence="15">Sampled in the wild</strain>
    </source>
</reference>
<dbReference type="PROSITE" id="PS50330">
    <property type="entry name" value="UIM"/>
    <property type="match status" value="1"/>
</dbReference>
<dbReference type="InterPro" id="IPR033865">
    <property type="entry name" value="Ataxin-3"/>
</dbReference>
<dbReference type="EMBL" id="KZ308188">
    <property type="protein sequence ID" value="KAG8224233.1"/>
    <property type="molecule type" value="Genomic_DNA"/>
</dbReference>
<keyword evidence="4" id="KW-0645">Protease</keyword>
<evidence type="ECO:0000256" key="5">
    <source>
        <dbReference type="ARBA" id="ARBA00022786"/>
    </source>
</evidence>
<protein>
    <recommendedName>
        <fullName evidence="3">ubiquitinyl hydrolase 1</fullName>
        <ecNumber evidence="3">3.4.19.12</ecNumber>
    </recommendedName>
</protein>
<feature type="region of interest" description="Disordered" evidence="13">
    <location>
        <begin position="369"/>
        <end position="388"/>
    </location>
</feature>
<feature type="active site" evidence="12">
    <location>
        <position position="25"/>
    </location>
</feature>
<keyword evidence="8" id="KW-0805">Transcription regulation</keyword>
<evidence type="ECO:0000256" key="13">
    <source>
        <dbReference type="SAM" id="MobiDB-lite"/>
    </source>
</evidence>
<proteinExistence type="predicted"/>
<dbReference type="SMART" id="SM01246">
    <property type="entry name" value="Josephin"/>
    <property type="match status" value="1"/>
</dbReference>